<keyword evidence="2" id="KW-1185">Reference proteome</keyword>
<evidence type="ECO:0000313" key="1">
    <source>
        <dbReference type="EMBL" id="KAK4881720.1"/>
    </source>
</evidence>
<proteinExistence type="predicted"/>
<name>A0AAN7Q6B4_9COLE</name>
<dbReference type="Proteomes" id="UP001353858">
    <property type="component" value="Unassembled WGS sequence"/>
</dbReference>
<dbReference type="AlphaFoldDB" id="A0AAN7Q6B4"/>
<comment type="caution">
    <text evidence="1">The sequence shown here is derived from an EMBL/GenBank/DDBJ whole genome shotgun (WGS) entry which is preliminary data.</text>
</comment>
<gene>
    <name evidence="1" type="ORF">RN001_005039</name>
</gene>
<protein>
    <submittedName>
        <fullName evidence="1">Uncharacterized protein</fullName>
    </submittedName>
</protein>
<accession>A0AAN7Q6B4</accession>
<dbReference type="EMBL" id="JARPUR010000002">
    <property type="protein sequence ID" value="KAK4881720.1"/>
    <property type="molecule type" value="Genomic_DNA"/>
</dbReference>
<organism evidence="1 2">
    <name type="scientific">Aquatica leii</name>
    <dbReference type="NCBI Taxonomy" id="1421715"/>
    <lineage>
        <taxon>Eukaryota</taxon>
        <taxon>Metazoa</taxon>
        <taxon>Ecdysozoa</taxon>
        <taxon>Arthropoda</taxon>
        <taxon>Hexapoda</taxon>
        <taxon>Insecta</taxon>
        <taxon>Pterygota</taxon>
        <taxon>Neoptera</taxon>
        <taxon>Endopterygota</taxon>
        <taxon>Coleoptera</taxon>
        <taxon>Polyphaga</taxon>
        <taxon>Elateriformia</taxon>
        <taxon>Elateroidea</taxon>
        <taxon>Lampyridae</taxon>
        <taxon>Luciolinae</taxon>
        <taxon>Aquatica</taxon>
    </lineage>
</organism>
<reference evidence="2" key="1">
    <citation type="submission" date="2023-01" db="EMBL/GenBank/DDBJ databases">
        <title>Key to firefly adult light organ development and bioluminescence: homeobox transcription factors regulate luciferase expression and transportation to peroxisome.</title>
        <authorList>
            <person name="Fu X."/>
        </authorList>
    </citation>
    <scope>NUCLEOTIDE SEQUENCE [LARGE SCALE GENOMIC DNA]</scope>
</reference>
<sequence length="232" mass="26411">MIGTDDGRSSNSQKVTQLSIREFKKALHDVEPMTTWESSSVRHIDSSKKITSEKSKNLNDVIKKNLGIPKRIRICYQKLEYSYRMLVTEMVVVVNELGLQQIDLLEKILTKLARDATNSSNHLSVQQLICCSTSLDHSQQDLLVTDTDESDCFSSDVDIEQEIEPNVFSAEEMLYFNDSSYSGSDIEPENIQKHVSVSGRRIVDLKYFLGALKSLQHVGFGCPFFDVHRREK</sequence>
<evidence type="ECO:0000313" key="2">
    <source>
        <dbReference type="Proteomes" id="UP001353858"/>
    </source>
</evidence>